<feature type="region of interest" description="Disordered" evidence="1">
    <location>
        <begin position="427"/>
        <end position="467"/>
    </location>
</feature>
<protein>
    <submittedName>
        <fullName evidence="2">Uncharacterized protein</fullName>
    </submittedName>
</protein>
<feature type="compositionally biased region" description="Low complexity" evidence="1">
    <location>
        <begin position="332"/>
        <end position="350"/>
    </location>
</feature>
<dbReference type="OrthoDB" id="371463at2759"/>
<dbReference type="GeneID" id="27897862"/>
<dbReference type="eggNOG" id="ENOG502SPT4">
    <property type="taxonomic scope" value="Eukaryota"/>
</dbReference>
<evidence type="ECO:0000313" key="3">
    <source>
        <dbReference type="Proteomes" id="UP000016931"/>
    </source>
</evidence>
<feature type="region of interest" description="Disordered" evidence="1">
    <location>
        <begin position="152"/>
        <end position="192"/>
    </location>
</feature>
<sequence>MPVYLLHGFKWPRPLIRIHIILQNLDDAAAEWLVSPGTTECMLDNFHALYPDLMQHLPNLRFVEQFDPADESTESNAPSQPFAYVADVCQEVKLGINIDEYRGKLVTGNQWSALMELRDKIAPEEKPGWFVVVCGDEERWAPPTIETLQEAAQHNGVSRTASSEAESAQYSHRPSDEVTQKRDDQPRGLKKLFGGFSRKKSLLTAKSASDIIEGTTTAAPVATRNCNEGSTVAIAERNGDSRTMKSATPPLLSPPFGAVELSVVPPTRAGDDSSGSRSISPIEEEPWSTPGTEYSSDSRFRRRSDTALWTPQSVSQGRNYRASCHVDRFGGVSPVSARSPSPLSRLQSPADVSCDGSAPSPYIPTILPERQNGAWKRHTLHNSPSLSRGPPLAKIDVAEKDEEEGQYEVISMAPKVSTLVIARHDARRQRLSHSSIKDRTSPDTYRPKGPRFPVNPSPQSRRSSYGTNSVFGQKINQFDLVANSIENALVAMR</sequence>
<evidence type="ECO:0000313" key="2">
    <source>
        <dbReference type="EMBL" id="EMF12718.1"/>
    </source>
</evidence>
<feature type="compositionally biased region" description="Polar residues" evidence="1">
    <location>
        <begin position="152"/>
        <end position="172"/>
    </location>
</feature>
<feature type="compositionally biased region" description="Polar residues" evidence="1">
    <location>
        <begin position="457"/>
        <end position="467"/>
    </location>
</feature>
<accession>M3CFY5</accession>
<dbReference type="HOGENOM" id="CLU_553388_0_0_1"/>
<name>M3CFY5_SPHMS</name>
<gene>
    <name evidence="2" type="ORF">SEPMUDRAFT_108191</name>
</gene>
<dbReference type="AlphaFoldDB" id="M3CFY5"/>
<keyword evidence="3" id="KW-1185">Reference proteome</keyword>
<reference evidence="2 3" key="1">
    <citation type="journal article" date="2012" name="PLoS Pathog.">
        <title>Diverse lifestyles and strategies of plant pathogenesis encoded in the genomes of eighteen Dothideomycetes fungi.</title>
        <authorList>
            <person name="Ohm R.A."/>
            <person name="Feau N."/>
            <person name="Henrissat B."/>
            <person name="Schoch C.L."/>
            <person name="Horwitz B.A."/>
            <person name="Barry K.W."/>
            <person name="Condon B.J."/>
            <person name="Copeland A.C."/>
            <person name="Dhillon B."/>
            <person name="Glaser F."/>
            <person name="Hesse C.N."/>
            <person name="Kosti I."/>
            <person name="LaButti K."/>
            <person name="Lindquist E.A."/>
            <person name="Lucas S."/>
            <person name="Salamov A.A."/>
            <person name="Bradshaw R.E."/>
            <person name="Ciuffetti L."/>
            <person name="Hamelin R.C."/>
            <person name="Kema G.H.J."/>
            <person name="Lawrence C."/>
            <person name="Scott J.A."/>
            <person name="Spatafora J.W."/>
            <person name="Turgeon B.G."/>
            <person name="de Wit P.J.G.M."/>
            <person name="Zhong S."/>
            <person name="Goodwin S.B."/>
            <person name="Grigoriev I.V."/>
        </authorList>
    </citation>
    <scope>NUCLEOTIDE SEQUENCE [LARGE SCALE GENOMIC DNA]</scope>
    <source>
        <strain evidence="2 3">SO2202</strain>
    </source>
</reference>
<feature type="region of interest" description="Disordered" evidence="1">
    <location>
        <begin position="262"/>
        <end position="300"/>
    </location>
</feature>
<proteinExistence type="predicted"/>
<evidence type="ECO:0000256" key="1">
    <source>
        <dbReference type="SAM" id="MobiDB-lite"/>
    </source>
</evidence>
<dbReference type="RefSeq" id="XP_016760839.1">
    <property type="nucleotide sequence ID" value="XM_016900725.1"/>
</dbReference>
<dbReference type="EMBL" id="KB456264">
    <property type="protein sequence ID" value="EMF12718.1"/>
    <property type="molecule type" value="Genomic_DNA"/>
</dbReference>
<organism evidence="2 3">
    <name type="scientific">Sphaerulina musiva (strain SO2202)</name>
    <name type="common">Poplar stem canker fungus</name>
    <name type="synonym">Septoria musiva</name>
    <dbReference type="NCBI Taxonomy" id="692275"/>
    <lineage>
        <taxon>Eukaryota</taxon>
        <taxon>Fungi</taxon>
        <taxon>Dikarya</taxon>
        <taxon>Ascomycota</taxon>
        <taxon>Pezizomycotina</taxon>
        <taxon>Dothideomycetes</taxon>
        <taxon>Dothideomycetidae</taxon>
        <taxon>Mycosphaerellales</taxon>
        <taxon>Mycosphaerellaceae</taxon>
        <taxon>Sphaerulina</taxon>
    </lineage>
</organism>
<feature type="region of interest" description="Disordered" evidence="1">
    <location>
        <begin position="332"/>
        <end position="357"/>
    </location>
</feature>
<dbReference type="Proteomes" id="UP000016931">
    <property type="component" value="Unassembled WGS sequence"/>
</dbReference>
<feature type="compositionally biased region" description="Basic and acidic residues" evidence="1">
    <location>
        <begin position="173"/>
        <end position="187"/>
    </location>
</feature>